<proteinExistence type="predicted"/>
<feature type="non-terminal residue" evidence="2">
    <location>
        <position position="1"/>
    </location>
</feature>
<dbReference type="SUPFAM" id="SSF54001">
    <property type="entry name" value="Cysteine proteinases"/>
    <property type="match status" value="1"/>
</dbReference>
<dbReference type="PANTHER" id="PTHR33490:SF6">
    <property type="entry name" value="SLL1049 PROTEIN"/>
    <property type="match status" value="1"/>
</dbReference>
<dbReference type="GO" id="GO:0008233">
    <property type="term" value="F:peptidase activity"/>
    <property type="evidence" value="ECO:0007669"/>
    <property type="project" value="UniProtKB-KW"/>
</dbReference>
<keyword evidence="2" id="KW-0645">Protease</keyword>
<dbReference type="SMART" id="SM00460">
    <property type="entry name" value="TGc"/>
    <property type="match status" value="1"/>
</dbReference>
<evidence type="ECO:0000313" key="3">
    <source>
        <dbReference type="Proteomes" id="UP000189670"/>
    </source>
</evidence>
<evidence type="ECO:0000259" key="1">
    <source>
        <dbReference type="SMART" id="SM00460"/>
    </source>
</evidence>
<dbReference type="Proteomes" id="UP000189670">
    <property type="component" value="Unassembled WGS sequence"/>
</dbReference>
<dbReference type="EMBL" id="ATBP01002418">
    <property type="protein sequence ID" value="ETR65878.1"/>
    <property type="molecule type" value="Genomic_DNA"/>
</dbReference>
<sequence>YAPVSSSGYQSLLKINSNQTFQKESDDLENSILAYRFYQINPFETKIIYIKTTVQVSHSSQSKKLSEMFLLPEKYIESNDIKIKQKAKTLKQHTDYDTSKKIHLWVANHIKYSGYIKNDRGALWAFINRKGDCTEYMYLFVALCRAVGIPARGIAGYVVADNKNVFATDYHNWAECYIDGQWRVADPQQRKYMKNEDQYIAMRIISHKKRIQSGIFIGIDAPAID</sequence>
<organism evidence="2 3">
    <name type="scientific">Candidatus Magnetoglobus multicellularis str. Araruama</name>
    <dbReference type="NCBI Taxonomy" id="890399"/>
    <lineage>
        <taxon>Bacteria</taxon>
        <taxon>Pseudomonadati</taxon>
        <taxon>Thermodesulfobacteriota</taxon>
        <taxon>Desulfobacteria</taxon>
        <taxon>Desulfobacterales</taxon>
        <taxon>Desulfobacteraceae</taxon>
        <taxon>Candidatus Magnetoglobus</taxon>
    </lineage>
</organism>
<reference evidence="3" key="1">
    <citation type="submission" date="2012-11" db="EMBL/GenBank/DDBJ databases">
        <authorList>
            <person name="Lucero-Rivera Y.E."/>
            <person name="Tovar-Ramirez D."/>
        </authorList>
    </citation>
    <scope>NUCLEOTIDE SEQUENCE [LARGE SCALE GENOMIC DNA]</scope>
    <source>
        <strain evidence="3">Araruama</strain>
    </source>
</reference>
<comment type="caution">
    <text evidence="2">The sequence shown here is derived from an EMBL/GenBank/DDBJ whole genome shotgun (WGS) entry which is preliminary data.</text>
</comment>
<dbReference type="GO" id="GO:0006508">
    <property type="term" value="P:proteolysis"/>
    <property type="evidence" value="ECO:0007669"/>
    <property type="project" value="UniProtKB-KW"/>
</dbReference>
<dbReference type="AlphaFoldDB" id="A0A1V1NTH9"/>
<gene>
    <name evidence="2" type="ORF">OMM_13575</name>
</gene>
<protein>
    <submittedName>
        <fullName evidence="2">Cysteine protease</fullName>
    </submittedName>
</protein>
<dbReference type="InterPro" id="IPR038765">
    <property type="entry name" value="Papain-like_cys_pep_sf"/>
</dbReference>
<feature type="domain" description="Transglutaminase-like" evidence="1">
    <location>
        <begin position="125"/>
        <end position="189"/>
    </location>
</feature>
<dbReference type="Pfam" id="PF01841">
    <property type="entry name" value="Transglut_core"/>
    <property type="match status" value="1"/>
</dbReference>
<keyword evidence="2" id="KW-0378">Hydrolase</keyword>
<dbReference type="InterPro" id="IPR002931">
    <property type="entry name" value="Transglutaminase-like"/>
</dbReference>
<name>A0A1V1NTH9_9BACT</name>
<accession>A0A1V1NTH9</accession>
<evidence type="ECO:0000313" key="2">
    <source>
        <dbReference type="EMBL" id="ETR65878.1"/>
    </source>
</evidence>
<dbReference type="PANTHER" id="PTHR33490">
    <property type="entry name" value="BLR5614 PROTEIN-RELATED"/>
    <property type="match status" value="1"/>
</dbReference>
<dbReference type="Gene3D" id="3.10.620.30">
    <property type="match status" value="1"/>
</dbReference>